<evidence type="ECO:0000256" key="7">
    <source>
        <dbReference type="ARBA" id="ARBA00022840"/>
    </source>
</evidence>
<keyword evidence="8 9" id="KW-0238">DNA-binding</keyword>
<dbReference type="Gene3D" id="1.20.1050.90">
    <property type="entry name" value="RecF/RecN/SMC, N-terminal domain"/>
    <property type="match status" value="1"/>
</dbReference>
<dbReference type="GO" id="GO:0005737">
    <property type="term" value="C:cytoplasm"/>
    <property type="evidence" value="ECO:0007669"/>
    <property type="project" value="UniProtKB-SubCell"/>
</dbReference>
<proteinExistence type="inferred from homology"/>
<feature type="binding site" evidence="9">
    <location>
        <begin position="31"/>
        <end position="38"/>
    </location>
    <ligand>
        <name>ATP</name>
        <dbReference type="ChEBI" id="CHEBI:30616"/>
    </ligand>
</feature>
<keyword evidence="12" id="KW-1185">Reference proteome</keyword>
<keyword evidence="5 9" id="KW-0235">DNA replication</keyword>
<sequence length="369" mass="41813">MPISSLHITDFRNLATVSLQPGQHGLNIICGQNGSGKTSLLEAIYYLGLGRSFRSATAARLIRQAASQFSLFAQIVSDGRQIPVGAERCTNGASRLRIAEQDATSITELASFLPLRLINSQSHHLFESGPVYRRKYLDWGLFYHSERFLHCWRHFERALKQRNAALKDKWPKRELDGWTEELIRHGLELDSLRREYVRLLTPLLNELAHQLLGITELAICYQSGWDENQDYASVLANSYPDEYRFGYTQFGPHRADLDIQINAVSVKHFLSRGQQKLLICAMILAQGMLLEKHTKRGLIYLVDDLPSELDMLSRAKLISLLSSQQTQVFITAIESEAICHFINDKPNIPVKVFHVEHGNVTSPAIAAFE</sequence>
<evidence type="ECO:0000256" key="1">
    <source>
        <dbReference type="ARBA" id="ARBA00004496"/>
    </source>
</evidence>
<comment type="similarity">
    <text evidence="2 9">Belongs to the RecF family.</text>
</comment>
<dbReference type="PANTHER" id="PTHR32182">
    <property type="entry name" value="DNA REPLICATION AND REPAIR PROTEIN RECF"/>
    <property type="match status" value="1"/>
</dbReference>
<evidence type="ECO:0000313" key="11">
    <source>
        <dbReference type="EMBL" id="RDI46540.1"/>
    </source>
</evidence>
<feature type="domain" description="RecF/RecN/SMC N-terminal" evidence="10">
    <location>
        <begin position="3"/>
        <end position="339"/>
    </location>
</feature>
<dbReference type="SUPFAM" id="SSF52540">
    <property type="entry name" value="P-loop containing nucleoside triphosphate hydrolases"/>
    <property type="match status" value="1"/>
</dbReference>
<dbReference type="OrthoDB" id="9803889at2"/>
<dbReference type="GO" id="GO:0006260">
    <property type="term" value="P:DNA replication"/>
    <property type="evidence" value="ECO:0007669"/>
    <property type="project" value="UniProtKB-UniRule"/>
</dbReference>
<dbReference type="RefSeq" id="WP_114833835.1">
    <property type="nucleotide sequence ID" value="NZ_LR699114.1"/>
</dbReference>
<dbReference type="GO" id="GO:0000731">
    <property type="term" value="P:DNA synthesis involved in DNA repair"/>
    <property type="evidence" value="ECO:0007669"/>
    <property type="project" value="TreeGrafter"/>
</dbReference>
<organism evidence="11 12">
    <name type="scientific">Aquicella lusitana</name>
    <dbReference type="NCBI Taxonomy" id="254246"/>
    <lineage>
        <taxon>Bacteria</taxon>
        <taxon>Pseudomonadati</taxon>
        <taxon>Pseudomonadota</taxon>
        <taxon>Gammaproteobacteria</taxon>
        <taxon>Legionellales</taxon>
        <taxon>Coxiellaceae</taxon>
        <taxon>Aquicella</taxon>
    </lineage>
</organism>
<dbReference type="NCBIfam" id="TIGR00611">
    <property type="entry name" value="recf"/>
    <property type="match status" value="1"/>
</dbReference>
<protein>
    <recommendedName>
        <fullName evidence="3 9">DNA replication and repair protein RecF</fullName>
    </recommendedName>
</protein>
<dbReference type="PANTHER" id="PTHR32182:SF0">
    <property type="entry name" value="DNA REPLICATION AND REPAIR PROTEIN RECF"/>
    <property type="match status" value="1"/>
</dbReference>
<dbReference type="GO" id="GO:0003697">
    <property type="term" value="F:single-stranded DNA binding"/>
    <property type="evidence" value="ECO:0007669"/>
    <property type="project" value="UniProtKB-UniRule"/>
</dbReference>
<evidence type="ECO:0000256" key="8">
    <source>
        <dbReference type="ARBA" id="ARBA00023125"/>
    </source>
</evidence>
<dbReference type="GO" id="GO:0005524">
    <property type="term" value="F:ATP binding"/>
    <property type="evidence" value="ECO:0007669"/>
    <property type="project" value="UniProtKB-UniRule"/>
</dbReference>
<dbReference type="InterPro" id="IPR042174">
    <property type="entry name" value="RecF_2"/>
</dbReference>
<keyword evidence="9" id="KW-0742">SOS response</keyword>
<evidence type="ECO:0000256" key="3">
    <source>
        <dbReference type="ARBA" id="ARBA00020170"/>
    </source>
</evidence>
<reference evidence="11 12" key="1">
    <citation type="submission" date="2018-07" db="EMBL/GenBank/DDBJ databases">
        <title>Genomic Encyclopedia of Type Strains, Phase IV (KMG-IV): sequencing the most valuable type-strain genomes for metagenomic binning, comparative biology and taxonomic classification.</title>
        <authorList>
            <person name="Goeker M."/>
        </authorList>
    </citation>
    <scope>NUCLEOTIDE SEQUENCE [LARGE SCALE GENOMIC DNA]</scope>
    <source>
        <strain evidence="11 12">DSM 16500</strain>
    </source>
</reference>
<evidence type="ECO:0000256" key="4">
    <source>
        <dbReference type="ARBA" id="ARBA00022490"/>
    </source>
</evidence>
<dbReference type="InterPro" id="IPR001238">
    <property type="entry name" value="DNA-binding_RecF"/>
</dbReference>
<dbReference type="EMBL" id="QQAX01000005">
    <property type="protein sequence ID" value="RDI46540.1"/>
    <property type="molecule type" value="Genomic_DNA"/>
</dbReference>
<evidence type="ECO:0000313" key="12">
    <source>
        <dbReference type="Proteomes" id="UP000254720"/>
    </source>
</evidence>
<accession>A0A370GT89</accession>
<comment type="function">
    <text evidence="9">The RecF protein is involved in DNA metabolism; it is required for DNA replication and normal SOS inducibility. RecF binds preferentially to single-stranded, linear DNA. It also seems to bind ATP.</text>
</comment>
<evidence type="ECO:0000256" key="2">
    <source>
        <dbReference type="ARBA" id="ARBA00008016"/>
    </source>
</evidence>
<gene>
    <name evidence="9" type="primary">recF</name>
    <name evidence="11" type="ORF">C8D86_10564</name>
</gene>
<dbReference type="InterPro" id="IPR003395">
    <property type="entry name" value="RecF/RecN/SMC_N"/>
</dbReference>
<evidence type="ECO:0000256" key="6">
    <source>
        <dbReference type="ARBA" id="ARBA00022741"/>
    </source>
</evidence>
<comment type="subcellular location">
    <subcellularLocation>
        <location evidence="1 9">Cytoplasm</location>
    </subcellularLocation>
</comment>
<keyword evidence="7 9" id="KW-0067">ATP-binding</keyword>
<dbReference type="Gene3D" id="3.40.50.300">
    <property type="entry name" value="P-loop containing nucleotide triphosphate hydrolases"/>
    <property type="match status" value="1"/>
</dbReference>
<evidence type="ECO:0000256" key="9">
    <source>
        <dbReference type="HAMAP-Rule" id="MF_00365"/>
    </source>
</evidence>
<dbReference type="InterPro" id="IPR018078">
    <property type="entry name" value="DNA-binding_RecF_CS"/>
</dbReference>
<dbReference type="Pfam" id="PF02463">
    <property type="entry name" value="SMC_N"/>
    <property type="match status" value="1"/>
</dbReference>
<keyword evidence="9" id="KW-0234">DNA repair</keyword>
<dbReference type="PROSITE" id="PS00617">
    <property type="entry name" value="RECF_1"/>
    <property type="match status" value="1"/>
</dbReference>
<dbReference type="InterPro" id="IPR027417">
    <property type="entry name" value="P-loop_NTPase"/>
</dbReference>
<dbReference type="GO" id="GO:0009432">
    <property type="term" value="P:SOS response"/>
    <property type="evidence" value="ECO:0007669"/>
    <property type="project" value="UniProtKB-UniRule"/>
</dbReference>
<dbReference type="Proteomes" id="UP000254720">
    <property type="component" value="Unassembled WGS sequence"/>
</dbReference>
<dbReference type="HAMAP" id="MF_00365">
    <property type="entry name" value="RecF"/>
    <property type="match status" value="1"/>
</dbReference>
<evidence type="ECO:0000256" key="5">
    <source>
        <dbReference type="ARBA" id="ARBA00022705"/>
    </source>
</evidence>
<name>A0A370GT89_9COXI</name>
<keyword evidence="6 9" id="KW-0547">Nucleotide-binding</keyword>
<dbReference type="GO" id="GO:0006302">
    <property type="term" value="P:double-strand break repair"/>
    <property type="evidence" value="ECO:0007669"/>
    <property type="project" value="TreeGrafter"/>
</dbReference>
<dbReference type="AlphaFoldDB" id="A0A370GT89"/>
<keyword evidence="9" id="KW-0227">DNA damage</keyword>
<comment type="caution">
    <text evidence="11">The sequence shown here is derived from an EMBL/GenBank/DDBJ whole genome shotgun (WGS) entry which is preliminary data.</text>
</comment>
<evidence type="ECO:0000259" key="10">
    <source>
        <dbReference type="Pfam" id="PF02463"/>
    </source>
</evidence>
<keyword evidence="4 9" id="KW-0963">Cytoplasm</keyword>